<dbReference type="PIRSF" id="PIRSF033239">
    <property type="entry name" value="ExoD"/>
    <property type="match status" value="1"/>
</dbReference>
<dbReference type="Proteomes" id="UP000281915">
    <property type="component" value="Unassembled WGS sequence"/>
</dbReference>
<accession>A0A3M8CNH1</accession>
<evidence type="ECO:0000313" key="2">
    <source>
        <dbReference type="EMBL" id="RNB77198.1"/>
    </source>
</evidence>
<organism evidence="2 3">
    <name type="scientific">Brevibacillus panacihumi</name>
    <dbReference type="NCBI Taxonomy" id="497735"/>
    <lineage>
        <taxon>Bacteria</taxon>
        <taxon>Bacillati</taxon>
        <taxon>Bacillota</taxon>
        <taxon>Bacilli</taxon>
        <taxon>Bacillales</taxon>
        <taxon>Paenibacillaceae</taxon>
        <taxon>Brevibacillus</taxon>
    </lineage>
</organism>
<evidence type="ECO:0000313" key="3">
    <source>
        <dbReference type="Proteomes" id="UP000281915"/>
    </source>
</evidence>
<gene>
    <name evidence="2" type="ORF">EDM58_16390</name>
</gene>
<dbReference type="EMBL" id="RHHT01000032">
    <property type="protein sequence ID" value="RNB77198.1"/>
    <property type="molecule type" value="Genomic_DNA"/>
</dbReference>
<dbReference type="InterPro" id="IPR010331">
    <property type="entry name" value="ExoD"/>
</dbReference>
<keyword evidence="1" id="KW-1133">Transmembrane helix</keyword>
<feature type="transmembrane region" description="Helical" evidence="1">
    <location>
        <begin position="168"/>
        <end position="190"/>
    </location>
</feature>
<protein>
    <submittedName>
        <fullName evidence="2">Exopolysaccharide biosynthesis protein</fullName>
    </submittedName>
</protein>
<keyword evidence="1" id="KW-0812">Transmembrane</keyword>
<dbReference type="PANTHER" id="PTHR41795:SF1">
    <property type="entry name" value="EXOPOLYSACCHARIDE SYNTHESIS PROTEIN"/>
    <property type="match status" value="1"/>
</dbReference>
<feature type="transmembrane region" description="Helical" evidence="1">
    <location>
        <begin position="34"/>
        <end position="52"/>
    </location>
</feature>
<evidence type="ECO:0000256" key="1">
    <source>
        <dbReference type="SAM" id="Phobius"/>
    </source>
</evidence>
<sequence length="203" mass="22503">MKEITSFSTMLKNLSIPSNGITLNNFLHELGQRGILVGLAFLTVPFLFGVSIPGTSTPFGILIALVSWQLLLQRPVSIPRRFGNIQLAPAAIEKVKNKILPWIMRMERKIKPRWEFVFTSSFLRQCHIGIMMVSGVLLTAPVPVPLTNSFPAYAVLFLSLGTLERDGLLVLAGHTFFVISILYFGLIGWVGTEGITTLWASIF</sequence>
<dbReference type="RefSeq" id="WP_122914297.1">
    <property type="nucleotide sequence ID" value="NZ_RHHT01000032.1"/>
</dbReference>
<keyword evidence="1" id="KW-0472">Membrane</keyword>
<name>A0A3M8CNH1_9BACL</name>
<dbReference type="AlphaFoldDB" id="A0A3M8CNH1"/>
<dbReference type="Pfam" id="PF06055">
    <property type="entry name" value="ExoD"/>
    <property type="match status" value="1"/>
</dbReference>
<proteinExistence type="predicted"/>
<reference evidence="2 3" key="1">
    <citation type="submission" date="2018-10" db="EMBL/GenBank/DDBJ databases">
        <title>Phylogenomics of Brevibacillus.</title>
        <authorList>
            <person name="Dunlap C."/>
        </authorList>
    </citation>
    <scope>NUCLEOTIDE SEQUENCE [LARGE SCALE GENOMIC DNA]</scope>
    <source>
        <strain evidence="2 3">JCM 15085</strain>
    </source>
</reference>
<feature type="transmembrane region" description="Helical" evidence="1">
    <location>
        <begin position="144"/>
        <end position="161"/>
    </location>
</feature>
<dbReference type="PANTHER" id="PTHR41795">
    <property type="entry name" value="EXOPOLYSACCHARIDE SYNTHESIS PROTEIN"/>
    <property type="match status" value="1"/>
</dbReference>
<comment type="caution">
    <text evidence="2">The sequence shown here is derived from an EMBL/GenBank/DDBJ whole genome shotgun (WGS) entry which is preliminary data.</text>
</comment>